<evidence type="ECO:0000256" key="8">
    <source>
        <dbReference type="PIRSR" id="PIRSR602481-2"/>
    </source>
</evidence>
<evidence type="ECO:0000256" key="6">
    <source>
        <dbReference type="ARBA" id="ARBA00023163"/>
    </source>
</evidence>
<dbReference type="AlphaFoldDB" id="A0A2W1NRX4"/>
<feature type="binding site" evidence="7">
    <location>
        <position position="97"/>
    </location>
    <ligand>
        <name>Zn(2+)</name>
        <dbReference type="ChEBI" id="CHEBI:29105"/>
    </ligand>
</feature>
<dbReference type="RefSeq" id="WP_089198077.1">
    <property type="nucleotide sequence ID" value="NZ_NHRJ02000001.1"/>
</dbReference>
<gene>
    <name evidence="9" type="ORF">CBW46_000470</name>
</gene>
<keyword evidence="4" id="KW-0805">Transcription regulation</keyword>
<evidence type="ECO:0000313" key="9">
    <source>
        <dbReference type="EMBL" id="PZE22305.1"/>
    </source>
</evidence>
<evidence type="ECO:0000256" key="2">
    <source>
        <dbReference type="ARBA" id="ARBA00022491"/>
    </source>
</evidence>
<dbReference type="Proteomes" id="UP000214746">
    <property type="component" value="Unassembled WGS sequence"/>
</dbReference>
<dbReference type="OrthoDB" id="8659436at2"/>
<evidence type="ECO:0000256" key="3">
    <source>
        <dbReference type="ARBA" id="ARBA00022833"/>
    </source>
</evidence>
<organism evidence="9 10">
    <name type="scientific">Paenibacillus xerothermodurans</name>
    <dbReference type="NCBI Taxonomy" id="1977292"/>
    <lineage>
        <taxon>Bacteria</taxon>
        <taxon>Bacillati</taxon>
        <taxon>Bacillota</taxon>
        <taxon>Bacilli</taxon>
        <taxon>Bacillales</taxon>
        <taxon>Paenibacillaceae</taxon>
        <taxon>Paenibacillus</taxon>
    </lineage>
</organism>
<dbReference type="GO" id="GO:0045892">
    <property type="term" value="P:negative regulation of DNA-templated transcription"/>
    <property type="evidence" value="ECO:0007669"/>
    <property type="project" value="TreeGrafter"/>
</dbReference>
<comment type="cofactor">
    <cofactor evidence="7">
        <name>Zn(2+)</name>
        <dbReference type="ChEBI" id="CHEBI:29105"/>
    </cofactor>
    <text evidence="7">Binds 1 zinc ion per subunit.</text>
</comment>
<evidence type="ECO:0000256" key="5">
    <source>
        <dbReference type="ARBA" id="ARBA00023125"/>
    </source>
</evidence>
<accession>A0A2W1NRX4</accession>
<dbReference type="GO" id="GO:0003700">
    <property type="term" value="F:DNA-binding transcription factor activity"/>
    <property type="evidence" value="ECO:0007669"/>
    <property type="project" value="InterPro"/>
</dbReference>
<comment type="similarity">
    <text evidence="1">Belongs to the Fur family.</text>
</comment>
<dbReference type="Gene3D" id="1.10.10.10">
    <property type="entry name" value="Winged helix-like DNA-binding domain superfamily/Winged helix DNA-binding domain"/>
    <property type="match status" value="1"/>
</dbReference>
<feature type="binding site" evidence="7">
    <location>
        <position position="135"/>
    </location>
    <ligand>
        <name>Zn(2+)</name>
        <dbReference type="ChEBI" id="CHEBI:29105"/>
    </ligand>
</feature>
<dbReference type="InterPro" id="IPR036390">
    <property type="entry name" value="WH_DNA-bd_sf"/>
</dbReference>
<dbReference type="GO" id="GO:1900376">
    <property type="term" value="P:regulation of secondary metabolite biosynthetic process"/>
    <property type="evidence" value="ECO:0007669"/>
    <property type="project" value="TreeGrafter"/>
</dbReference>
<keyword evidence="7" id="KW-0479">Metal-binding</keyword>
<dbReference type="InterPro" id="IPR002481">
    <property type="entry name" value="FUR"/>
</dbReference>
<evidence type="ECO:0000256" key="4">
    <source>
        <dbReference type="ARBA" id="ARBA00023015"/>
    </source>
</evidence>
<proteinExistence type="inferred from homology"/>
<dbReference type="GO" id="GO:0008270">
    <property type="term" value="F:zinc ion binding"/>
    <property type="evidence" value="ECO:0007669"/>
    <property type="project" value="TreeGrafter"/>
</dbReference>
<feature type="binding site" evidence="7">
    <location>
        <position position="100"/>
    </location>
    <ligand>
        <name>Zn(2+)</name>
        <dbReference type="ChEBI" id="CHEBI:29105"/>
    </ligand>
</feature>
<dbReference type="EMBL" id="NHRJ02000001">
    <property type="protein sequence ID" value="PZE22305.1"/>
    <property type="molecule type" value="Genomic_DNA"/>
</dbReference>
<name>A0A2W1NRX4_PAEXE</name>
<protein>
    <submittedName>
        <fullName evidence="9">Transcriptional repressor</fullName>
    </submittedName>
</protein>
<dbReference type="PANTHER" id="PTHR33202:SF7">
    <property type="entry name" value="FERRIC UPTAKE REGULATION PROTEIN"/>
    <property type="match status" value="1"/>
</dbReference>
<evidence type="ECO:0000256" key="7">
    <source>
        <dbReference type="PIRSR" id="PIRSR602481-1"/>
    </source>
</evidence>
<dbReference type="Gene3D" id="3.30.1490.190">
    <property type="match status" value="1"/>
</dbReference>
<comment type="cofactor">
    <cofactor evidence="8">
        <name>Mn(2+)</name>
        <dbReference type="ChEBI" id="CHEBI:29035"/>
    </cofactor>
    <cofactor evidence="8">
        <name>Fe(2+)</name>
        <dbReference type="ChEBI" id="CHEBI:29033"/>
    </cofactor>
    <text evidence="8">Binds 1 Mn(2+) or Fe(2+) ion per subunit.</text>
</comment>
<feature type="binding site" evidence="7">
    <location>
        <position position="138"/>
    </location>
    <ligand>
        <name>Zn(2+)</name>
        <dbReference type="ChEBI" id="CHEBI:29105"/>
    </ligand>
</feature>
<evidence type="ECO:0000313" key="10">
    <source>
        <dbReference type="Proteomes" id="UP000214746"/>
    </source>
</evidence>
<dbReference type="CDD" id="cd07153">
    <property type="entry name" value="Fur_like"/>
    <property type="match status" value="1"/>
</dbReference>
<keyword evidence="3 7" id="KW-0862">Zinc</keyword>
<keyword evidence="6" id="KW-0804">Transcription</keyword>
<sequence length="150" mass="16510">MENTIDEALRIFASSGIRMTSQRELLLRVLYLKTSHPTAEELYNAINAEHPGVLSRTTVYNNLRALKGVGLVKEFYLHNSGAARYDTNTTPHHHLCCTCCGRIQDYTGTAAEHVQAASIEGFRAESVYKEISGVCGQCQAAPAALQLRIV</sequence>
<reference evidence="9" key="1">
    <citation type="submission" date="2018-06" db="EMBL/GenBank/DDBJ databases">
        <title>Paenibacillus xerothermodurans sp. nov. an extremely dry heat resistant spore forming bacterium isolated from the soil of Cape Canaveral, Florida.</title>
        <authorList>
            <person name="Seuylemezian A."/>
            <person name="Kaur N."/>
            <person name="Patil P."/>
            <person name="Patil P."/>
            <person name="Mayilraj S."/>
            <person name="Vaishampayan P."/>
        </authorList>
    </citation>
    <scope>NUCLEOTIDE SEQUENCE [LARGE SCALE GENOMIC DNA]</scope>
    <source>
        <strain evidence="9">ATCC 27380</strain>
    </source>
</reference>
<keyword evidence="2" id="KW-0678">Repressor</keyword>
<comment type="caution">
    <text evidence="9">The sequence shown here is derived from an EMBL/GenBank/DDBJ whole genome shotgun (WGS) entry which is preliminary data.</text>
</comment>
<keyword evidence="8" id="KW-0408">Iron</keyword>
<dbReference type="Pfam" id="PF01475">
    <property type="entry name" value="FUR"/>
    <property type="match status" value="1"/>
</dbReference>
<keyword evidence="10" id="KW-1185">Reference proteome</keyword>
<feature type="binding site" evidence="8">
    <location>
        <position position="112"/>
    </location>
    <ligand>
        <name>Fe cation</name>
        <dbReference type="ChEBI" id="CHEBI:24875"/>
    </ligand>
</feature>
<keyword evidence="5" id="KW-0238">DNA-binding</keyword>
<dbReference type="SUPFAM" id="SSF46785">
    <property type="entry name" value="Winged helix' DNA-binding domain"/>
    <property type="match status" value="1"/>
</dbReference>
<evidence type="ECO:0000256" key="1">
    <source>
        <dbReference type="ARBA" id="ARBA00007957"/>
    </source>
</evidence>
<dbReference type="InterPro" id="IPR036388">
    <property type="entry name" value="WH-like_DNA-bd_sf"/>
</dbReference>
<dbReference type="GO" id="GO:0000976">
    <property type="term" value="F:transcription cis-regulatory region binding"/>
    <property type="evidence" value="ECO:0007669"/>
    <property type="project" value="TreeGrafter"/>
</dbReference>
<dbReference type="InterPro" id="IPR043135">
    <property type="entry name" value="Fur_C"/>
</dbReference>
<dbReference type="PANTHER" id="PTHR33202">
    <property type="entry name" value="ZINC UPTAKE REGULATION PROTEIN"/>
    <property type="match status" value="1"/>
</dbReference>